<dbReference type="SMART" id="SM00234">
    <property type="entry name" value="START"/>
    <property type="match status" value="1"/>
</dbReference>
<evidence type="ECO:0000256" key="4">
    <source>
        <dbReference type="ARBA" id="ARBA00023054"/>
    </source>
</evidence>
<proteinExistence type="inferred from homology"/>
<dbReference type="InterPro" id="IPR009057">
    <property type="entry name" value="Homeodomain-like_sf"/>
</dbReference>
<feature type="compositionally biased region" description="Polar residues" evidence="11">
    <location>
        <begin position="1"/>
        <end position="12"/>
    </location>
</feature>
<dbReference type="CDD" id="cd00086">
    <property type="entry name" value="homeodomain"/>
    <property type="match status" value="1"/>
</dbReference>
<dbReference type="PANTHER" id="PTHR45654:SF9">
    <property type="entry name" value="HOMEOBOX-LEUCINE ZIPPER PROTEIN HDG10-RELATED"/>
    <property type="match status" value="1"/>
</dbReference>
<keyword evidence="6 9" id="KW-0371">Homeobox</keyword>
<sequence length="614" mass="68999">MDFSMESSQGFNKDQDSQKFNEEKPSYNLTFDQQGQLEAFFERCPNPDETQRDQLAKELELEPKQIKYWFQNKRTETKMSLPASQAPTLEEVNQENNNCDSDQADATLNDNGICDPMSGSEESPEMEKAQILKVATAAMEELLRLTSEPFLWAKSSDDVGFVLIRERYAKMFPKVNDSLEGPDTHEESSRDSKIVRIGAMQLVEMFLDSDKWVNYFTPIVSKAETVEVLDAGSLTNRNGAMQVMYEEMHILSPLLPSRTFFFLRYCQVVGVGVWAIADVSLDSFGGHVPHCSARRLPSGCIIHQLPNGSSMVTWVEHVKVNDRMQTSPLYRDLLCNNIAYGAKRWLLALQRTCERFACTSSIENSPIHDAERAIMSIEGRKCVINLSNRMVQSFCKILKSRKQDSTPFLEENKNEIKVSIRMNTTPGQPHGFVATAITSISLPVPPHNIFRFLNSTKRRHKWDVLCCENRAAEIAYISIGGANAANHISFIQTLNARESNVLVFQESYIDSLGSYVVYAPIDVTNARRIVNGEGSMVHILPSGFLISGDGREVAETSNGGNANRSRGSLLTIGYQILISSKPKTRHQNMETMELTSRLVISIVEKIKNALKCSD</sequence>
<feature type="domain" description="Homeobox" evidence="12">
    <location>
        <begin position="20"/>
        <end position="80"/>
    </location>
</feature>
<keyword evidence="5 9" id="KW-0238">DNA-binding</keyword>
<accession>A0A8B8K5E1</accession>
<dbReference type="AlphaFoldDB" id="A0A8B8K5E1"/>
<dbReference type="Gene3D" id="3.30.530.20">
    <property type="match status" value="1"/>
</dbReference>
<reference evidence="15" key="2">
    <citation type="submission" date="2025-08" db="UniProtKB">
        <authorList>
            <consortium name="RefSeq"/>
        </authorList>
    </citation>
    <scope>IDENTIFICATION</scope>
    <source>
        <tissue evidence="15">Young leaves</tissue>
    </source>
</reference>
<feature type="domain" description="START" evidence="13">
    <location>
        <begin position="124"/>
        <end position="358"/>
    </location>
</feature>
<comment type="subcellular location">
    <subcellularLocation>
        <location evidence="1 9 10">Nucleus</location>
    </subcellularLocation>
</comment>
<reference evidence="14" key="1">
    <citation type="journal article" date="2019" name="Toxins">
        <title>Detection of Abrin-Like and Prepropulchellin-Like Toxin Genes and Transcripts Using Whole Genome Sequencing and Full-Length Transcript Sequencing of Abrus precatorius.</title>
        <authorList>
            <person name="Hovde B.T."/>
            <person name="Daligault H.E."/>
            <person name="Hanschen E.R."/>
            <person name="Kunde Y.A."/>
            <person name="Johnson M.B."/>
            <person name="Starkenburg S.R."/>
            <person name="Johnson S.L."/>
        </authorList>
    </citation>
    <scope>NUCLEOTIDE SEQUENCE [LARGE SCALE GENOMIC DNA]</scope>
</reference>
<dbReference type="InterPro" id="IPR023393">
    <property type="entry name" value="START-like_dom_sf"/>
</dbReference>
<feature type="DNA-binding region" description="Homeobox" evidence="9">
    <location>
        <begin position="22"/>
        <end position="81"/>
    </location>
</feature>
<dbReference type="InterPro" id="IPR001356">
    <property type="entry name" value="HD"/>
</dbReference>
<dbReference type="GO" id="GO:0003677">
    <property type="term" value="F:DNA binding"/>
    <property type="evidence" value="ECO:0007669"/>
    <property type="project" value="UniProtKB-UniRule"/>
</dbReference>
<evidence type="ECO:0000256" key="10">
    <source>
        <dbReference type="RuleBase" id="RU000682"/>
    </source>
</evidence>
<evidence type="ECO:0000259" key="13">
    <source>
        <dbReference type="PROSITE" id="PS50848"/>
    </source>
</evidence>
<dbReference type="PROSITE" id="PS50071">
    <property type="entry name" value="HOMEOBOX_2"/>
    <property type="match status" value="1"/>
</dbReference>
<evidence type="ECO:0000256" key="8">
    <source>
        <dbReference type="ARBA" id="ARBA00023242"/>
    </source>
</evidence>
<keyword evidence="3" id="KW-0805">Transcription regulation</keyword>
<evidence type="ECO:0000313" key="15">
    <source>
        <dbReference type="RefSeq" id="XP_027338318.1"/>
    </source>
</evidence>
<dbReference type="GeneID" id="113852280"/>
<dbReference type="GO" id="GO:0005634">
    <property type="term" value="C:nucleus"/>
    <property type="evidence" value="ECO:0007669"/>
    <property type="project" value="UniProtKB-SubCell"/>
</dbReference>
<evidence type="ECO:0000256" key="11">
    <source>
        <dbReference type="SAM" id="MobiDB-lite"/>
    </source>
</evidence>
<dbReference type="Pfam" id="PF25797">
    <property type="entry name" value="PDF2_C"/>
    <property type="match status" value="1"/>
</dbReference>
<evidence type="ECO:0000256" key="1">
    <source>
        <dbReference type="ARBA" id="ARBA00004123"/>
    </source>
</evidence>
<dbReference type="KEGG" id="aprc:113852280"/>
<keyword evidence="8 9" id="KW-0539">Nucleus</keyword>
<dbReference type="InterPro" id="IPR057993">
    <property type="entry name" value="HD-Zip_IV_C"/>
</dbReference>
<dbReference type="GO" id="GO:0008289">
    <property type="term" value="F:lipid binding"/>
    <property type="evidence" value="ECO:0007669"/>
    <property type="project" value="InterPro"/>
</dbReference>
<evidence type="ECO:0000313" key="14">
    <source>
        <dbReference type="Proteomes" id="UP000694853"/>
    </source>
</evidence>
<dbReference type="PANTHER" id="PTHR45654">
    <property type="entry name" value="HOMEOBOX-LEUCINE ZIPPER PROTEIN MERISTEM L1"/>
    <property type="match status" value="1"/>
</dbReference>
<evidence type="ECO:0000259" key="12">
    <source>
        <dbReference type="PROSITE" id="PS50071"/>
    </source>
</evidence>
<evidence type="ECO:0000256" key="2">
    <source>
        <dbReference type="ARBA" id="ARBA00006789"/>
    </source>
</evidence>
<keyword evidence="14" id="KW-1185">Reference proteome</keyword>
<organism evidence="14 15">
    <name type="scientific">Abrus precatorius</name>
    <name type="common">Indian licorice</name>
    <name type="synonym">Glycine abrus</name>
    <dbReference type="NCBI Taxonomy" id="3816"/>
    <lineage>
        <taxon>Eukaryota</taxon>
        <taxon>Viridiplantae</taxon>
        <taxon>Streptophyta</taxon>
        <taxon>Embryophyta</taxon>
        <taxon>Tracheophyta</taxon>
        <taxon>Spermatophyta</taxon>
        <taxon>Magnoliopsida</taxon>
        <taxon>eudicotyledons</taxon>
        <taxon>Gunneridae</taxon>
        <taxon>Pentapetalae</taxon>
        <taxon>rosids</taxon>
        <taxon>fabids</taxon>
        <taxon>Fabales</taxon>
        <taxon>Fabaceae</taxon>
        <taxon>Papilionoideae</taxon>
        <taxon>50 kb inversion clade</taxon>
        <taxon>NPAAA clade</taxon>
        <taxon>indigoferoid/millettioid clade</taxon>
        <taxon>Abreae</taxon>
        <taxon>Abrus</taxon>
    </lineage>
</organism>
<comment type="similarity">
    <text evidence="2">Belongs to the HD-ZIP homeobox family. Class IV subfamily.</text>
</comment>
<dbReference type="OrthoDB" id="1428586at2759"/>
<evidence type="ECO:0000256" key="9">
    <source>
        <dbReference type="PROSITE-ProRule" id="PRU00108"/>
    </source>
</evidence>
<feature type="region of interest" description="Disordered" evidence="11">
    <location>
        <begin position="1"/>
        <end position="26"/>
    </location>
</feature>
<dbReference type="PROSITE" id="PS50848">
    <property type="entry name" value="START"/>
    <property type="match status" value="1"/>
</dbReference>
<evidence type="ECO:0000256" key="3">
    <source>
        <dbReference type="ARBA" id="ARBA00023015"/>
    </source>
</evidence>
<gene>
    <name evidence="15" type="primary">LOC113852280</name>
</gene>
<dbReference type="CDD" id="cd08875">
    <property type="entry name" value="START_ArGLABRA2_like"/>
    <property type="match status" value="1"/>
</dbReference>
<evidence type="ECO:0000256" key="7">
    <source>
        <dbReference type="ARBA" id="ARBA00023163"/>
    </source>
</evidence>
<dbReference type="Proteomes" id="UP000694853">
    <property type="component" value="Unplaced"/>
</dbReference>
<dbReference type="Gene3D" id="1.10.10.60">
    <property type="entry name" value="Homeodomain-like"/>
    <property type="match status" value="1"/>
</dbReference>
<dbReference type="Pfam" id="PF00046">
    <property type="entry name" value="Homeodomain"/>
    <property type="match status" value="1"/>
</dbReference>
<dbReference type="InterPro" id="IPR042160">
    <property type="entry name" value="HD-Zip_IV"/>
</dbReference>
<dbReference type="InterPro" id="IPR002913">
    <property type="entry name" value="START_lipid-bd_dom"/>
</dbReference>
<protein>
    <submittedName>
        <fullName evidence="15">Homeobox-leucine zipper protein HDG9-like</fullName>
    </submittedName>
</protein>
<dbReference type="SUPFAM" id="SSF55961">
    <property type="entry name" value="Bet v1-like"/>
    <property type="match status" value="2"/>
</dbReference>
<dbReference type="Pfam" id="PF01852">
    <property type="entry name" value="START"/>
    <property type="match status" value="1"/>
</dbReference>
<feature type="compositionally biased region" description="Basic and acidic residues" evidence="11">
    <location>
        <begin position="13"/>
        <end position="25"/>
    </location>
</feature>
<evidence type="ECO:0000256" key="6">
    <source>
        <dbReference type="ARBA" id="ARBA00023155"/>
    </source>
</evidence>
<dbReference type="SUPFAM" id="SSF46689">
    <property type="entry name" value="Homeodomain-like"/>
    <property type="match status" value="1"/>
</dbReference>
<keyword evidence="4" id="KW-0175">Coiled coil</keyword>
<dbReference type="RefSeq" id="XP_027338318.1">
    <property type="nucleotide sequence ID" value="XM_027482517.1"/>
</dbReference>
<dbReference type="SMART" id="SM00389">
    <property type="entry name" value="HOX"/>
    <property type="match status" value="1"/>
</dbReference>
<name>A0A8B8K5E1_ABRPR</name>
<evidence type="ECO:0000256" key="5">
    <source>
        <dbReference type="ARBA" id="ARBA00023125"/>
    </source>
</evidence>
<keyword evidence="7" id="KW-0804">Transcription</keyword>